<sequence length="62" mass="6400">MVASPLTLPRSGWPSSSARLQANEFVELLTARTSCRDASSIPAVVASPCSLAVRPSAPCSAK</sequence>
<accession>B6STP6</accession>
<name>B6STP6_MAIZE</name>
<reference evidence="1" key="1">
    <citation type="journal article" date="2009" name="Plant Mol. Biol.">
        <title>Insights into corn genes derived from large-scale cDNA sequencing.</title>
        <authorList>
            <person name="Alexandrov N.N."/>
            <person name="Brover V.V."/>
            <person name="Freidin S."/>
            <person name="Troukhan M.E."/>
            <person name="Tatarinova T.V."/>
            <person name="Zhang H."/>
            <person name="Swaller T.J."/>
            <person name="Lu Y.P."/>
            <person name="Bouck J."/>
            <person name="Flavell R.B."/>
            <person name="Feldmann K.A."/>
        </authorList>
    </citation>
    <scope>NUCLEOTIDE SEQUENCE</scope>
</reference>
<organism evidence="1">
    <name type="scientific">Zea mays</name>
    <name type="common">Maize</name>
    <dbReference type="NCBI Taxonomy" id="4577"/>
    <lineage>
        <taxon>Eukaryota</taxon>
        <taxon>Viridiplantae</taxon>
        <taxon>Streptophyta</taxon>
        <taxon>Embryophyta</taxon>
        <taxon>Tracheophyta</taxon>
        <taxon>Spermatophyta</taxon>
        <taxon>Magnoliopsida</taxon>
        <taxon>Liliopsida</taxon>
        <taxon>Poales</taxon>
        <taxon>Poaceae</taxon>
        <taxon>PACMAD clade</taxon>
        <taxon>Panicoideae</taxon>
        <taxon>Andropogonodae</taxon>
        <taxon>Andropogoneae</taxon>
        <taxon>Tripsacinae</taxon>
        <taxon>Zea</taxon>
    </lineage>
</organism>
<protein>
    <submittedName>
        <fullName evidence="1">Uncharacterized protein</fullName>
    </submittedName>
</protein>
<dbReference type="EMBL" id="EU956111">
    <property type="protein sequence ID" value="ACG28229.1"/>
    <property type="molecule type" value="mRNA"/>
</dbReference>
<proteinExistence type="evidence at transcript level"/>
<evidence type="ECO:0000313" key="1">
    <source>
        <dbReference type="EMBL" id="ACG28229.1"/>
    </source>
</evidence>
<dbReference type="AlphaFoldDB" id="B6STP6"/>